<comment type="caution">
    <text evidence="1">The sequence shown here is derived from an EMBL/GenBank/DDBJ whole genome shotgun (WGS) entry which is preliminary data.</text>
</comment>
<name>A0A177NQP5_9GAMM</name>
<dbReference type="AlphaFoldDB" id="A0A177NQP5"/>
<evidence type="ECO:0000313" key="2">
    <source>
        <dbReference type="Proteomes" id="UP000077857"/>
    </source>
</evidence>
<evidence type="ECO:0000313" key="1">
    <source>
        <dbReference type="EMBL" id="OAI20408.1"/>
    </source>
</evidence>
<dbReference type="EMBL" id="LUUJ01000028">
    <property type="protein sequence ID" value="OAI20408.1"/>
    <property type="molecule type" value="Genomic_DNA"/>
</dbReference>
<sequence length="126" mass="14059">MIAQTEIQEYQMKTKSKLEHLPADIKSALIEKVLGSPDTYNDIAQWLFEVHGQKHSRSAIQRFAQAVKLMHGGLVDLGMQPTILATHASQLEKLGAYLVQRELLNLRISTLQKAIFSASGTEIDCL</sequence>
<reference evidence="1 2" key="1">
    <citation type="submission" date="2016-03" db="EMBL/GenBank/DDBJ databases">
        <authorList>
            <person name="Ploux O."/>
        </authorList>
    </citation>
    <scope>NUCLEOTIDE SEQUENCE [LARGE SCALE GENOMIC DNA]</scope>
    <source>
        <strain evidence="1 2">R-45378</strain>
    </source>
</reference>
<gene>
    <name evidence="1" type="ORF">A1507_22885</name>
</gene>
<accession>A0A177NQP5</accession>
<proteinExistence type="predicted"/>
<dbReference type="Proteomes" id="UP000077857">
    <property type="component" value="Unassembled WGS sequence"/>
</dbReference>
<protein>
    <submittedName>
        <fullName evidence="1">Uncharacterized protein</fullName>
    </submittedName>
</protein>
<organism evidence="1 2">
    <name type="scientific">Methylomonas koyamae</name>
    <dbReference type="NCBI Taxonomy" id="702114"/>
    <lineage>
        <taxon>Bacteria</taxon>
        <taxon>Pseudomonadati</taxon>
        <taxon>Pseudomonadota</taxon>
        <taxon>Gammaproteobacteria</taxon>
        <taxon>Methylococcales</taxon>
        <taxon>Methylococcaceae</taxon>
        <taxon>Methylomonas</taxon>
    </lineage>
</organism>